<protein>
    <submittedName>
        <fullName evidence="1">Uncharacterized protein</fullName>
    </submittedName>
</protein>
<dbReference type="Proteomes" id="UP001194468">
    <property type="component" value="Unassembled WGS sequence"/>
</dbReference>
<evidence type="ECO:0000313" key="2">
    <source>
        <dbReference type="Proteomes" id="UP001194468"/>
    </source>
</evidence>
<accession>A0AAD4GNG1</accession>
<dbReference type="EMBL" id="WHUW01000001">
    <property type="protein sequence ID" value="KAF8452694.1"/>
    <property type="molecule type" value="Genomic_DNA"/>
</dbReference>
<gene>
    <name evidence="1" type="ORF">L210DRAFT_3639171</name>
</gene>
<dbReference type="AlphaFoldDB" id="A0AAD4GNG1"/>
<organism evidence="1 2">
    <name type="scientific">Boletus edulis BED1</name>
    <dbReference type="NCBI Taxonomy" id="1328754"/>
    <lineage>
        <taxon>Eukaryota</taxon>
        <taxon>Fungi</taxon>
        <taxon>Dikarya</taxon>
        <taxon>Basidiomycota</taxon>
        <taxon>Agaricomycotina</taxon>
        <taxon>Agaricomycetes</taxon>
        <taxon>Agaricomycetidae</taxon>
        <taxon>Boletales</taxon>
        <taxon>Boletineae</taxon>
        <taxon>Boletaceae</taxon>
        <taxon>Boletoideae</taxon>
        <taxon>Boletus</taxon>
    </lineage>
</organism>
<comment type="caution">
    <text evidence="1">The sequence shown here is derived from an EMBL/GenBank/DDBJ whole genome shotgun (WGS) entry which is preliminary data.</text>
</comment>
<reference evidence="1" key="1">
    <citation type="submission" date="2019-10" db="EMBL/GenBank/DDBJ databases">
        <authorList>
            <consortium name="DOE Joint Genome Institute"/>
            <person name="Kuo A."/>
            <person name="Miyauchi S."/>
            <person name="Kiss E."/>
            <person name="Drula E."/>
            <person name="Kohler A."/>
            <person name="Sanchez-Garcia M."/>
            <person name="Andreopoulos B."/>
            <person name="Barry K.W."/>
            <person name="Bonito G."/>
            <person name="Buee M."/>
            <person name="Carver A."/>
            <person name="Chen C."/>
            <person name="Cichocki N."/>
            <person name="Clum A."/>
            <person name="Culley D."/>
            <person name="Crous P.W."/>
            <person name="Fauchery L."/>
            <person name="Girlanda M."/>
            <person name="Hayes R."/>
            <person name="Keri Z."/>
            <person name="LaButti K."/>
            <person name="Lipzen A."/>
            <person name="Lombard V."/>
            <person name="Magnuson J."/>
            <person name="Maillard F."/>
            <person name="Morin E."/>
            <person name="Murat C."/>
            <person name="Nolan M."/>
            <person name="Ohm R."/>
            <person name="Pangilinan J."/>
            <person name="Pereira M."/>
            <person name="Perotto S."/>
            <person name="Peter M."/>
            <person name="Riley R."/>
            <person name="Sitrit Y."/>
            <person name="Stielow B."/>
            <person name="Szollosi G."/>
            <person name="Zifcakova L."/>
            <person name="Stursova M."/>
            <person name="Spatafora J.W."/>
            <person name="Tedersoo L."/>
            <person name="Vaario L.-M."/>
            <person name="Yamada A."/>
            <person name="Yan M."/>
            <person name="Wang P."/>
            <person name="Xu J."/>
            <person name="Bruns T."/>
            <person name="Baldrian P."/>
            <person name="Vilgalys R."/>
            <person name="Henrissat B."/>
            <person name="Grigoriev I.V."/>
            <person name="Hibbett D."/>
            <person name="Nagy L.G."/>
            <person name="Martin F.M."/>
        </authorList>
    </citation>
    <scope>NUCLEOTIDE SEQUENCE</scope>
    <source>
        <strain evidence="1">BED1</strain>
    </source>
</reference>
<dbReference type="Pfam" id="PF21128">
    <property type="entry name" value="WHD_MCM4"/>
    <property type="match status" value="1"/>
</dbReference>
<name>A0AAD4GNG1_BOLED</name>
<proteinExistence type="predicted"/>
<reference evidence="1" key="2">
    <citation type="journal article" date="2020" name="Nat. Commun.">
        <title>Large-scale genome sequencing of mycorrhizal fungi provides insights into the early evolution of symbiotic traits.</title>
        <authorList>
            <person name="Miyauchi S."/>
            <person name="Kiss E."/>
            <person name="Kuo A."/>
            <person name="Drula E."/>
            <person name="Kohler A."/>
            <person name="Sanchez-Garcia M."/>
            <person name="Morin E."/>
            <person name="Andreopoulos B."/>
            <person name="Barry K.W."/>
            <person name="Bonito G."/>
            <person name="Buee M."/>
            <person name="Carver A."/>
            <person name="Chen C."/>
            <person name="Cichocki N."/>
            <person name="Clum A."/>
            <person name="Culley D."/>
            <person name="Crous P.W."/>
            <person name="Fauchery L."/>
            <person name="Girlanda M."/>
            <person name="Hayes R.D."/>
            <person name="Keri Z."/>
            <person name="LaButti K."/>
            <person name="Lipzen A."/>
            <person name="Lombard V."/>
            <person name="Magnuson J."/>
            <person name="Maillard F."/>
            <person name="Murat C."/>
            <person name="Nolan M."/>
            <person name="Ohm R.A."/>
            <person name="Pangilinan J."/>
            <person name="Pereira M.F."/>
            <person name="Perotto S."/>
            <person name="Peter M."/>
            <person name="Pfister S."/>
            <person name="Riley R."/>
            <person name="Sitrit Y."/>
            <person name="Stielow J.B."/>
            <person name="Szollosi G."/>
            <person name="Zifcakova L."/>
            <person name="Stursova M."/>
            <person name="Spatafora J.W."/>
            <person name="Tedersoo L."/>
            <person name="Vaario L.M."/>
            <person name="Yamada A."/>
            <person name="Yan M."/>
            <person name="Wang P."/>
            <person name="Xu J."/>
            <person name="Bruns T."/>
            <person name="Baldrian P."/>
            <person name="Vilgalys R."/>
            <person name="Dunand C."/>
            <person name="Henrissat B."/>
            <person name="Grigoriev I.V."/>
            <person name="Hibbett D."/>
            <person name="Nagy L.G."/>
            <person name="Martin F.M."/>
        </authorList>
    </citation>
    <scope>NUCLEOTIDE SEQUENCE</scope>
    <source>
        <strain evidence="1">BED1</strain>
    </source>
</reference>
<keyword evidence="2" id="KW-1185">Reference proteome</keyword>
<sequence length="136" mass="14706">MLSGYFTGSACADCMLNCKPSTKPVSHCAKTIRTSAIDPQTSKIDTSVLTTGIVVSERSREPPAMLDSAGSAESQNIWWGDVIKRLGEHSNIWVDAVEFASEVIKALESEGIISVVGERDFPESSQFLPREGLELS</sequence>
<evidence type="ECO:0000313" key="1">
    <source>
        <dbReference type="EMBL" id="KAF8452694.1"/>
    </source>
</evidence>